<dbReference type="RefSeq" id="WP_051781299.1">
    <property type="nucleotide sequence ID" value="NZ_BCTH01000020.1"/>
</dbReference>
<evidence type="ECO:0000313" key="5">
    <source>
        <dbReference type="EMBL" id="CDG85847.1"/>
    </source>
</evidence>
<dbReference type="HOGENOM" id="CLU_044153_0_0_4"/>
<keyword evidence="3" id="KW-0045">Antibiotic biosynthesis</keyword>
<evidence type="ECO:0000256" key="1">
    <source>
        <dbReference type="ARBA" id="ARBA00001954"/>
    </source>
</evidence>
<keyword evidence="2" id="KW-0560">Oxidoreductase</keyword>
<dbReference type="STRING" id="1349767.GJA_5251"/>
<dbReference type="eggNOG" id="COG2175">
    <property type="taxonomic scope" value="Bacteria"/>
</dbReference>
<dbReference type="PATRIC" id="fig|1349767.4.peg.1850"/>
<name>W0VES3_9BURK</name>
<comment type="cofactor">
    <cofactor evidence="1">
        <name>Fe(2+)</name>
        <dbReference type="ChEBI" id="CHEBI:29033"/>
    </cofactor>
</comment>
<dbReference type="InterPro" id="IPR003819">
    <property type="entry name" value="TauD/TfdA-like"/>
</dbReference>
<dbReference type="SUPFAM" id="SSF51197">
    <property type="entry name" value="Clavaminate synthase-like"/>
    <property type="match status" value="1"/>
</dbReference>
<evidence type="ECO:0000259" key="4">
    <source>
        <dbReference type="Pfam" id="PF02668"/>
    </source>
</evidence>
<dbReference type="GO" id="GO:0017000">
    <property type="term" value="P:antibiotic biosynthetic process"/>
    <property type="evidence" value="ECO:0007669"/>
    <property type="project" value="UniProtKB-KW"/>
</dbReference>
<organism evidence="5 6">
    <name type="scientific">Janthinobacterium agaricidamnosum NBRC 102515 = DSM 9628</name>
    <dbReference type="NCBI Taxonomy" id="1349767"/>
    <lineage>
        <taxon>Bacteria</taxon>
        <taxon>Pseudomonadati</taxon>
        <taxon>Pseudomonadota</taxon>
        <taxon>Betaproteobacteria</taxon>
        <taxon>Burkholderiales</taxon>
        <taxon>Oxalobacteraceae</taxon>
        <taxon>Janthinobacterium</taxon>
    </lineage>
</organism>
<proteinExistence type="predicted"/>
<evidence type="ECO:0000256" key="2">
    <source>
        <dbReference type="ARBA" id="ARBA00023002"/>
    </source>
</evidence>
<dbReference type="Proteomes" id="UP000027604">
    <property type="component" value="Chromosome I"/>
</dbReference>
<keyword evidence="6" id="KW-1185">Reference proteome</keyword>
<gene>
    <name evidence="5" type="ORF">GJA_5251</name>
</gene>
<dbReference type="Pfam" id="PF02668">
    <property type="entry name" value="TauD"/>
    <property type="match status" value="1"/>
</dbReference>
<dbReference type="GO" id="GO:0016706">
    <property type="term" value="F:2-oxoglutarate-dependent dioxygenase activity"/>
    <property type="evidence" value="ECO:0007669"/>
    <property type="project" value="UniProtKB-ARBA"/>
</dbReference>
<reference evidence="5 6" key="1">
    <citation type="journal article" date="2015" name="Genome Announc.">
        <title>Genome Sequence of Mushroom Soft-Rot Pathogen Janthinobacterium agaricidamnosum.</title>
        <authorList>
            <person name="Graupner K."/>
            <person name="Lackner G."/>
            <person name="Hertweck C."/>
        </authorList>
    </citation>
    <scope>NUCLEOTIDE SEQUENCE [LARGE SCALE GENOMIC DNA]</scope>
    <source>
        <strain evidence="6">NBRC 102515 / DSM 9628</strain>
    </source>
</reference>
<dbReference type="EMBL" id="HG322949">
    <property type="protein sequence ID" value="CDG85847.1"/>
    <property type="molecule type" value="Genomic_DNA"/>
</dbReference>
<protein>
    <submittedName>
        <fullName evidence="5">Taurine catabolism dioxygenase TauD, TfdA family protein</fullName>
    </submittedName>
</protein>
<dbReference type="InterPro" id="IPR050411">
    <property type="entry name" value="AlphaKG_dependent_hydroxylases"/>
</dbReference>
<feature type="domain" description="TauD/TfdA-like" evidence="4">
    <location>
        <begin position="43"/>
        <end position="326"/>
    </location>
</feature>
<dbReference type="KEGG" id="jag:GJA_5251"/>
<dbReference type="PANTHER" id="PTHR10696">
    <property type="entry name" value="GAMMA-BUTYROBETAINE HYDROXYLASE-RELATED"/>
    <property type="match status" value="1"/>
</dbReference>
<dbReference type="PANTHER" id="PTHR10696:SF56">
    <property type="entry name" value="TAUD_TFDA-LIKE DOMAIN-CONTAINING PROTEIN"/>
    <property type="match status" value="1"/>
</dbReference>
<keyword evidence="5" id="KW-0223">Dioxygenase</keyword>
<evidence type="ECO:0000313" key="6">
    <source>
        <dbReference type="Proteomes" id="UP000027604"/>
    </source>
</evidence>
<evidence type="ECO:0000256" key="3">
    <source>
        <dbReference type="ARBA" id="ARBA00023194"/>
    </source>
</evidence>
<dbReference type="AlphaFoldDB" id="W0VES3"/>
<dbReference type="Gene3D" id="3.60.130.10">
    <property type="entry name" value="Clavaminate synthase-like"/>
    <property type="match status" value="1"/>
</dbReference>
<accession>W0VES3</accession>
<sequence length="343" mass="38801">MHSSDFFTDPDAYGFDASVKLSLLRGGQNLPLLIQPAHGGLDPFAWPAPRRAAIEAALCRHGAILFRDFGLSSVRQFESFAEALSPGLYGEYGDLPKKEGGERVYRSTPYPEQEMILFHNESAHLEKWPRKQLFYCEQASREGGATPLVDIRHMLSRLPAGLADRFEQQGLSYVRTFQQGLDLSWREFFKTDQRGEVEQRCRTAGIAYRWLAGDILQTRSICPAVIRHPLTGERAFFNQVQLHHPHSLGSEARDDLIDVFGIDGLPRNVCYGDGTPIEDEVMDLLGRLYEESAVRFNWQQGDVIMLDNMLVAHARDPYVPPRQIVVAMGEMVERSAVWRPEPA</sequence>
<dbReference type="InterPro" id="IPR042098">
    <property type="entry name" value="TauD-like_sf"/>
</dbReference>